<dbReference type="InterPro" id="IPR012334">
    <property type="entry name" value="Pectin_lyas_fold"/>
</dbReference>
<dbReference type="InterPro" id="IPR011050">
    <property type="entry name" value="Pectin_lyase_fold/virulence"/>
</dbReference>
<gene>
    <name evidence="1" type="ORF">LCGC14_2697810</name>
</gene>
<dbReference type="Gene3D" id="2.160.20.10">
    <property type="entry name" value="Single-stranded right-handed beta-helix, Pectin lyase-like"/>
    <property type="match status" value="1"/>
</dbReference>
<accession>A0A0F8ZGK7</accession>
<dbReference type="EMBL" id="LAZR01047985">
    <property type="protein sequence ID" value="KKK92947.1"/>
    <property type="molecule type" value="Genomic_DNA"/>
</dbReference>
<comment type="caution">
    <text evidence="1">The sequence shown here is derived from an EMBL/GenBank/DDBJ whole genome shotgun (WGS) entry which is preliminary data.</text>
</comment>
<organism evidence="1">
    <name type="scientific">marine sediment metagenome</name>
    <dbReference type="NCBI Taxonomy" id="412755"/>
    <lineage>
        <taxon>unclassified sequences</taxon>
        <taxon>metagenomes</taxon>
        <taxon>ecological metagenomes</taxon>
    </lineage>
</organism>
<feature type="non-terminal residue" evidence="1">
    <location>
        <position position="165"/>
    </location>
</feature>
<sequence>MAKKRSKDQKDYIPYKKQVFPLLFLLLIGGAIAVTTITDTTIDSGNITAENLYFGNTNGTGNATLPERPFTSNSVRTINVDAGGGGDFLTIQEAINQVPYMLRHMYIINISTGVYNEDLRIPPVLVSDIIRLDEGSVEGLRIRGNVADINAVQVNSIHIISPLGS</sequence>
<name>A0A0F8ZGK7_9ZZZZ</name>
<dbReference type="SUPFAM" id="SSF51126">
    <property type="entry name" value="Pectin lyase-like"/>
    <property type="match status" value="1"/>
</dbReference>
<dbReference type="AlphaFoldDB" id="A0A0F8ZGK7"/>
<reference evidence="1" key="1">
    <citation type="journal article" date="2015" name="Nature">
        <title>Complex archaea that bridge the gap between prokaryotes and eukaryotes.</title>
        <authorList>
            <person name="Spang A."/>
            <person name="Saw J.H."/>
            <person name="Jorgensen S.L."/>
            <person name="Zaremba-Niedzwiedzka K."/>
            <person name="Martijn J."/>
            <person name="Lind A.E."/>
            <person name="van Eijk R."/>
            <person name="Schleper C."/>
            <person name="Guy L."/>
            <person name="Ettema T.J."/>
        </authorList>
    </citation>
    <scope>NUCLEOTIDE SEQUENCE</scope>
</reference>
<evidence type="ECO:0000313" key="1">
    <source>
        <dbReference type="EMBL" id="KKK92947.1"/>
    </source>
</evidence>
<protein>
    <submittedName>
        <fullName evidence="1">Uncharacterized protein</fullName>
    </submittedName>
</protein>
<proteinExistence type="predicted"/>